<dbReference type="Proteomes" id="UP000051574">
    <property type="component" value="Unassembled WGS sequence"/>
</dbReference>
<reference evidence="7 8" key="1">
    <citation type="submission" date="2015-09" db="EMBL/GenBank/DDBJ databases">
        <title>Draft genome of the scarab beetle Oryctes borbonicus.</title>
        <authorList>
            <person name="Meyer J.M."/>
            <person name="Markov G.V."/>
            <person name="Baskaran P."/>
            <person name="Herrmann M."/>
            <person name="Sommer R.J."/>
            <person name="Roedelsperger C."/>
        </authorList>
    </citation>
    <scope>NUCLEOTIDE SEQUENCE [LARGE SCALE GENOMIC DNA]</scope>
    <source>
        <strain evidence="7">OB123</strain>
        <tissue evidence="7">Whole animal</tissue>
    </source>
</reference>
<evidence type="ECO:0000313" key="8">
    <source>
        <dbReference type="Proteomes" id="UP000051574"/>
    </source>
</evidence>
<proteinExistence type="inferred from homology"/>
<dbReference type="EMBL" id="LJIG01009915">
    <property type="protein sequence ID" value="KRT82126.1"/>
    <property type="molecule type" value="Genomic_DNA"/>
</dbReference>
<dbReference type="SUPFAM" id="SSF81338">
    <property type="entry name" value="Aquaporin-like"/>
    <property type="match status" value="1"/>
</dbReference>
<evidence type="ECO:0000256" key="2">
    <source>
        <dbReference type="ARBA" id="ARBA00022692"/>
    </source>
</evidence>
<dbReference type="InterPro" id="IPR000425">
    <property type="entry name" value="MIP"/>
</dbReference>
<name>A0A0T6B4Q5_9SCAR</name>
<dbReference type="InterPro" id="IPR034294">
    <property type="entry name" value="Aquaporin_transptr"/>
</dbReference>
<evidence type="ECO:0000313" key="7">
    <source>
        <dbReference type="EMBL" id="KRT82126.1"/>
    </source>
</evidence>
<comment type="caution">
    <text evidence="7">The sequence shown here is derived from an EMBL/GenBank/DDBJ whole genome shotgun (WGS) entry which is preliminary data.</text>
</comment>
<keyword evidence="4 6" id="KW-0472">Membrane</keyword>
<organism evidence="7 8">
    <name type="scientific">Oryctes borbonicus</name>
    <dbReference type="NCBI Taxonomy" id="1629725"/>
    <lineage>
        <taxon>Eukaryota</taxon>
        <taxon>Metazoa</taxon>
        <taxon>Ecdysozoa</taxon>
        <taxon>Arthropoda</taxon>
        <taxon>Hexapoda</taxon>
        <taxon>Insecta</taxon>
        <taxon>Pterygota</taxon>
        <taxon>Neoptera</taxon>
        <taxon>Endopterygota</taxon>
        <taxon>Coleoptera</taxon>
        <taxon>Polyphaga</taxon>
        <taxon>Scarabaeiformia</taxon>
        <taxon>Scarabaeidae</taxon>
        <taxon>Dynastinae</taxon>
        <taxon>Oryctes</taxon>
    </lineage>
</organism>
<comment type="subcellular location">
    <subcellularLocation>
        <location evidence="1">Membrane</location>
        <topology evidence="1">Multi-pass membrane protein</topology>
    </subcellularLocation>
</comment>
<keyword evidence="5" id="KW-0813">Transport</keyword>
<dbReference type="Gene3D" id="1.20.1080.10">
    <property type="entry name" value="Glycerol uptake facilitator protein"/>
    <property type="match status" value="1"/>
</dbReference>
<dbReference type="GO" id="GO:0005886">
    <property type="term" value="C:plasma membrane"/>
    <property type="evidence" value="ECO:0007669"/>
    <property type="project" value="TreeGrafter"/>
</dbReference>
<dbReference type="PRINTS" id="PR00783">
    <property type="entry name" value="MINTRINSICP"/>
</dbReference>
<dbReference type="AlphaFoldDB" id="A0A0T6B4Q5"/>
<evidence type="ECO:0000256" key="1">
    <source>
        <dbReference type="ARBA" id="ARBA00004141"/>
    </source>
</evidence>
<keyword evidence="8" id="KW-1185">Reference proteome</keyword>
<keyword evidence="3 6" id="KW-1133">Transmembrane helix</keyword>
<evidence type="ECO:0000256" key="5">
    <source>
        <dbReference type="RuleBase" id="RU000477"/>
    </source>
</evidence>
<dbReference type="PANTHER" id="PTHR19139:SF270">
    <property type="entry name" value="ENTOMOGLYCEROPORIN 1-RELATED"/>
    <property type="match status" value="1"/>
</dbReference>
<feature type="transmembrane region" description="Helical" evidence="6">
    <location>
        <begin position="32"/>
        <end position="53"/>
    </location>
</feature>
<comment type="similarity">
    <text evidence="5">Belongs to the MIP/aquaporin (TC 1.A.8) family.</text>
</comment>
<keyword evidence="2 5" id="KW-0812">Transmembrane</keyword>
<evidence type="ECO:0000256" key="3">
    <source>
        <dbReference type="ARBA" id="ARBA00022989"/>
    </source>
</evidence>
<dbReference type="GO" id="GO:0015267">
    <property type="term" value="F:channel activity"/>
    <property type="evidence" value="ECO:0007669"/>
    <property type="project" value="InterPro"/>
</dbReference>
<feature type="transmembrane region" description="Helical" evidence="6">
    <location>
        <begin position="65"/>
        <end position="86"/>
    </location>
</feature>
<evidence type="ECO:0000256" key="6">
    <source>
        <dbReference type="SAM" id="Phobius"/>
    </source>
</evidence>
<evidence type="ECO:0000256" key="4">
    <source>
        <dbReference type="ARBA" id="ARBA00023136"/>
    </source>
</evidence>
<dbReference type="PANTHER" id="PTHR19139">
    <property type="entry name" value="AQUAPORIN TRANSPORTER"/>
    <property type="match status" value="1"/>
</dbReference>
<sequence length="153" mass="16678">MYLATQYLNSENETVTRSGLCTTVTHPQISTIQAIGIEAITTAVLVLVCCAVWDRRNAKNTDSISIKFGLVIAGIAMGSAPFTSGSMNPARSFAPALMNGEWQNHFVYWVGPIAGSAIASYFYKLLYFTPADEAVVIEEHPLNEIADKETNKQ</sequence>
<accession>A0A0T6B4Q5</accession>
<dbReference type="InterPro" id="IPR023271">
    <property type="entry name" value="Aquaporin-like"/>
</dbReference>
<dbReference type="OrthoDB" id="3222at2759"/>
<gene>
    <name evidence="7" type="ORF">AMK59_4241</name>
</gene>
<evidence type="ECO:0008006" key="9">
    <source>
        <dbReference type="Google" id="ProtNLM"/>
    </source>
</evidence>
<feature type="transmembrane region" description="Helical" evidence="6">
    <location>
        <begin position="106"/>
        <end position="123"/>
    </location>
</feature>
<protein>
    <recommendedName>
        <fullName evidence="9">Aquaporin</fullName>
    </recommendedName>
</protein>
<dbReference type="Pfam" id="PF00230">
    <property type="entry name" value="MIP"/>
    <property type="match status" value="1"/>
</dbReference>